<keyword evidence="1" id="KW-0175">Coiled coil</keyword>
<dbReference type="AlphaFoldDB" id="A0A7M7MWS8"/>
<feature type="coiled-coil region" evidence="1">
    <location>
        <begin position="287"/>
        <end position="326"/>
    </location>
</feature>
<name>A0A7M7MWS8_APIME</name>
<dbReference type="GeneID" id="113219406"/>
<feature type="region of interest" description="Disordered" evidence="2">
    <location>
        <begin position="1"/>
        <end position="27"/>
    </location>
</feature>
<dbReference type="Proteomes" id="UP000005203">
    <property type="component" value="Linkage group LG1"/>
</dbReference>
<dbReference type="KEGG" id="ame:113219406"/>
<evidence type="ECO:0000313" key="5">
    <source>
        <dbReference type="RefSeq" id="XP_026302062.1"/>
    </source>
</evidence>
<reference evidence="5" key="2">
    <citation type="submission" date="2025-04" db="UniProtKB">
        <authorList>
            <consortium name="RefSeq"/>
        </authorList>
    </citation>
    <scope>IDENTIFICATION</scope>
    <source>
        <strain evidence="5">DH4</strain>
        <tissue evidence="5">Whole body</tissue>
    </source>
</reference>
<sequence length="350" mass="39308">MERNDDGTGSIDCKMEEANNLESGTVEEDCLEEKKEIFVNESRLLPPSSSSSSSSSANTTDCKATSNRIVVSNAQISNNSVTVSVIYPENNNAYLPTSTVEGALEVHSKCGGTMRRTGIQNTRLALYSAPMMIGQFLRQRCKKSLLCMEDLGLFVEFMRDLNALWNERSQKSTCANSAKVHGTNAAHVTGFGYRDVMERSGDRVRLNEKIRHTFADSEECDSFECNANEEKQIGEFPKEDFVATESDENEGGAVKARNSGPRNDRFESRGYVFLTDYRNRLKHRLLLQQLETEEKRLKIKIAEMAIQEVQLRIKALSEDMRRTEELHRLHLVRAAAGDASVRVGEFPNNS</sequence>
<proteinExistence type="predicted"/>
<evidence type="ECO:0000313" key="3">
    <source>
        <dbReference type="EnsemblMetazoa" id="XP_026302062"/>
    </source>
</evidence>
<evidence type="ECO:0000313" key="4">
    <source>
        <dbReference type="Proteomes" id="UP000005203"/>
    </source>
</evidence>
<evidence type="ECO:0000256" key="1">
    <source>
        <dbReference type="SAM" id="Coils"/>
    </source>
</evidence>
<feature type="region of interest" description="Disordered" evidence="2">
    <location>
        <begin position="41"/>
        <end position="60"/>
    </location>
</feature>
<dbReference type="EnsemblMetazoa" id="XM_026446277">
    <property type="protein sequence ID" value="XP_026302062"/>
    <property type="gene ID" value="LOC113219406"/>
</dbReference>
<accession>A0A7M7MWS8</accession>
<reference evidence="3" key="1">
    <citation type="submission" date="2021-01" db="UniProtKB">
        <authorList>
            <consortium name="EnsemblMetazoa"/>
        </authorList>
    </citation>
    <scope>IDENTIFICATION</scope>
    <source>
        <strain evidence="3">DH4</strain>
    </source>
</reference>
<accession>A0A8B8HDE3</accession>
<organism evidence="3">
    <name type="scientific">Apis mellifera</name>
    <name type="common">Honeybee</name>
    <dbReference type="NCBI Taxonomy" id="7460"/>
    <lineage>
        <taxon>Eukaryota</taxon>
        <taxon>Metazoa</taxon>
        <taxon>Ecdysozoa</taxon>
        <taxon>Arthropoda</taxon>
        <taxon>Hexapoda</taxon>
        <taxon>Insecta</taxon>
        <taxon>Pterygota</taxon>
        <taxon>Neoptera</taxon>
        <taxon>Endopterygota</taxon>
        <taxon>Hymenoptera</taxon>
        <taxon>Apocrita</taxon>
        <taxon>Aculeata</taxon>
        <taxon>Apoidea</taxon>
        <taxon>Anthophila</taxon>
        <taxon>Apidae</taxon>
        <taxon>Apis</taxon>
    </lineage>
</organism>
<keyword evidence="4" id="KW-1185">Reference proteome</keyword>
<dbReference type="OrthoDB" id="7674631at2759"/>
<evidence type="ECO:0000256" key="2">
    <source>
        <dbReference type="SAM" id="MobiDB-lite"/>
    </source>
</evidence>
<gene>
    <name evidence="5" type="primary">LOC113219406</name>
</gene>
<reference evidence="4" key="3">
    <citation type="submission" date="2025-05" db="UniProtKB">
        <authorList>
            <consortium name="RefSeq"/>
        </authorList>
    </citation>
    <scope>NUCLEOTIDE SEQUENCE [LARGE SCALE GENOMIC DNA]</scope>
    <source>
        <strain evidence="4">DH4</strain>
    </source>
</reference>
<protein>
    <submittedName>
        <fullName evidence="5">Uncharacterized protein LOC113219406</fullName>
    </submittedName>
</protein>
<dbReference type="RefSeq" id="XP_026302062.1">
    <property type="nucleotide sequence ID" value="XM_026446277.1"/>
</dbReference>